<dbReference type="NCBIfam" id="NF001859">
    <property type="entry name" value="PRK00591.1"/>
    <property type="match status" value="1"/>
</dbReference>
<organism evidence="11 12">
    <name type="scientific">Chelatococcus composti</name>
    <dbReference type="NCBI Taxonomy" id="1743235"/>
    <lineage>
        <taxon>Bacteria</taxon>
        <taxon>Pseudomonadati</taxon>
        <taxon>Pseudomonadota</taxon>
        <taxon>Alphaproteobacteria</taxon>
        <taxon>Hyphomicrobiales</taxon>
        <taxon>Chelatococcaceae</taxon>
        <taxon>Chelatococcus</taxon>
    </lineage>
</organism>
<comment type="subcellular location">
    <subcellularLocation>
        <location evidence="2 7">Cytoplasm</location>
    </subcellularLocation>
</comment>
<sequence length="363" mass="39581">MSENTFTPPRERLDAIRARRDIVSATLAAGAGADDFVALSRELSELDPVVAAIDAFEGAQKNLDEITALLDDPATDAEMRALAEEELPQARKAVDEAAHALKLMLLPKDEADEKSAILEIRAGTGGDEAALFAGDLFRMYSRYADLKGWSVEILSQSEGTVGGYKEIIAQVKGRGVFARLKFESGVHRVQRVPETEASGRIHTSAATVAVLPEAGEVDFALDENDLRIDTMRAGGAGGQHVNKTESAVRITHLPTGIVVVVQDERSQHRNRAKAMALLRSRLYDAERQRKDAERAADRRAQVGSGDRSERIRTYNFPQGRVTDHRIGLTLYKLDEVMMGTALDEVIDALVTEHQAAQLAAQEG</sequence>
<dbReference type="Proteomes" id="UP000588017">
    <property type="component" value="Unassembled WGS sequence"/>
</dbReference>
<feature type="domain" description="Prokaryotic-type class I peptide chain release factors" evidence="10">
    <location>
        <begin position="232"/>
        <end position="248"/>
    </location>
</feature>
<dbReference type="PROSITE" id="PS00745">
    <property type="entry name" value="RF_PROK_I"/>
    <property type="match status" value="1"/>
</dbReference>
<evidence type="ECO:0000256" key="4">
    <source>
        <dbReference type="ARBA" id="ARBA00022481"/>
    </source>
</evidence>
<name>A0A841KDT7_9HYPH</name>
<dbReference type="Pfam" id="PF00472">
    <property type="entry name" value="RF-1"/>
    <property type="match status" value="1"/>
</dbReference>
<evidence type="ECO:0000256" key="3">
    <source>
        <dbReference type="ARBA" id="ARBA00010835"/>
    </source>
</evidence>
<feature type="region of interest" description="Disordered" evidence="9">
    <location>
        <begin position="289"/>
        <end position="311"/>
    </location>
</feature>
<evidence type="ECO:0000256" key="8">
    <source>
        <dbReference type="NCBIfam" id="TIGR00019"/>
    </source>
</evidence>
<comment type="caution">
    <text evidence="11">The sequence shown here is derived from an EMBL/GenBank/DDBJ whole genome shotgun (WGS) entry which is preliminary data.</text>
</comment>
<dbReference type="FunFam" id="3.30.70.1660:FF:000004">
    <property type="entry name" value="Peptide chain release factor 1"/>
    <property type="match status" value="1"/>
</dbReference>
<dbReference type="SMART" id="SM00937">
    <property type="entry name" value="PCRF"/>
    <property type="match status" value="1"/>
</dbReference>
<dbReference type="PANTHER" id="PTHR43804:SF7">
    <property type="entry name" value="LD18447P"/>
    <property type="match status" value="1"/>
</dbReference>
<gene>
    <name evidence="7" type="primary">prfA</name>
    <name evidence="11" type="ORF">HNQ73_002731</name>
</gene>
<dbReference type="InterPro" id="IPR000352">
    <property type="entry name" value="Pep_chain_release_fac_I"/>
</dbReference>
<dbReference type="Gene3D" id="6.10.140.1950">
    <property type="match status" value="1"/>
</dbReference>
<keyword evidence="6 7" id="KW-0648">Protein biosynthesis</keyword>
<evidence type="ECO:0000313" key="12">
    <source>
        <dbReference type="Proteomes" id="UP000588017"/>
    </source>
</evidence>
<keyword evidence="4 7" id="KW-0488">Methylation</keyword>
<evidence type="ECO:0000256" key="1">
    <source>
        <dbReference type="ARBA" id="ARBA00002986"/>
    </source>
</evidence>
<dbReference type="InterPro" id="IPR004373">
    <property type="entry name" value="RF-1"/>
</dbReference>
<dbReference type="RefSeq" id="WP_183335420.1">
    <property type="nucleotide sequence ID" value="NZ_BMHX01000006.1"/>
</dbReference>
<evidence type="ECO:0000256" key="6">
    <source>
        <dbReference type="ARBA" id="ARBA00022917"/>
    </source>
</evidence>
<evidence type="ECO:0000259" key="10">
    <source>
        <dbReference type="PROSITE" id="PS00745"/>
    </source>
</evidence>
<comment type="function">
    <text evidence="1 7">Peptide chain release factor 1 directs the termination of translation in response to the peptide chain termination codons UAG and UAA.</text>
</comment>
<dbReference type="GO" id="GO:0005829">
    <property type="term" value="C:cytosol"/>
    <property type="evidence" value="ECO:0007669"/>
    <property type="project" value="UniProtKB-ARBA"/>
</dbReference>
<dbReference type="Gene3D" id="3.30.160.20">
    <property type="match status" value="1"/>
</dbReference>
<dbReference type="GO" id="GO:0016149">
    <property type="term" value="F:translation release factor activity, codon specific"/>
    <property type="evidence" value="ECO:0007669"/>
    <property type="project" value="UniProtKB-UniRule"/>
</dbReference>
<evidence type="ECO:0000313" key="11">
    <source>
        <dbReference type="EMBL" id="MBB6169094.1"/>
    </source>
</evidence>
<dbReference type="FunFam" id="3.30.160.20:FF:000004">
    <property type="entry name" value="Peptide chain release factor 1"/>
    <property type="match status" value="1"/>
</dbReference>
<evidence type="ECO:0000256" key="9">
    <source>
        <dbReference type="SAM" id="MobiDB-lite"/>
    </source>
</evidence>
<dbReference type="Gene3D" id="3.30.70.1660">
    <property type="match status" value="2"/>
</dbReference>
<evidence type="ECO:0000256" key="2">
    <source>
        <dbReference type="ARBA" id="ARBA00004496"/>
    </source>
</evidence>
<dbReference type="AlphaFoldDB" id="A0A841KDT7"/>
<dbReference type="InterPro" id="IPR005139">
    <property type="entry name" value="PCRF"/>
</dbReference>
<accession>A0A841KDT7</accession>
<reference evidence="11 12" key="1">
    <citation type="submission" date="2020-08" db="EMBL/GenBank/DDBJ databases">
        <title>Genomic Encyclopedia of Type Strains, Phase IV (KMG-IV): sequencing the most valuable type-strain genomes for metagenomic binning, comparative biology and taxonomic classification.</title>
        <authorList>
            <person name="Goeker M."/>
        </authorList>
    </citation>
    <scope>NUCLEOTIDE SEQUENCE [LARGE SCALE GENOMIC DNA]</scope>
    <source>
        <strain evidence="11 12">DSM 101465</strain>
    </source>
</reference>
<keyword evidence="12" id="KW-1185">Reference proteome</keyword>
<comment type="PTM">
    <text evidence="7">Methylated by PrmC. Methylation increases the termination efficiency of RF1.</text>
</comment>
<evidence type="ECO:0000256" key="7">
    <source>
        <dbReference type="HAMAP-Rule" id="MF_00093"/>
    </source>
</evidence>
<dbReference type="InterPro" id="IPR045853">
    <property type="entry name" value="Pep_chain_release_fac_I_sf"/>
</dbReference>
<dbReference type="FunFam" id="3.30.70.1660:FF:000002">
    <property type="entry name" value="Peptide chain release factor 1"/>
    <property type="match status" value="1"/>
</dbReference>
<dbReference type="Pfam" id="PF03462">
    <property type="entry name" value="PCRF"/>
    <property type="match status" value="1"/>
</dbReference>
<dbReference type="EMBL" id="JACHEH010000006">
    <property type="protein sequence ID" value="MBB6169094.1"/>
    <property type="molecule type" value="Genomic_DNA"/>
</dbReference>
<dbReference type="InterPro" id="IPR050057">
    <property type="entry name" value="Prokaryotic/Mito_RF"/>
</dbReference>
<dbReference type="NCBIfam" id="TIGR00019">
    <property type="entry name" value="prfA"/>
    <property type="match status" value="1"/>
</dbReference>
<comment type="similarity">
    <text evidence="3 7">Belongs to the prokaryotic/mitochondrial release factor family.</text>
</comment>
<protein>
    <recommendedName>
        <fullName evidence="7 8">Peptide chain release factor 1</fullName>
        <shortName evidence="7">RF-1</shortName>
    </recommendedName>
</protein>
<keyword evidence="5 7" id="KW-0963">Cytoplasm</keyword>
<dbReference type="SUPFAM" id="SSF75620">
    <property type="entry name" value="Release factor"/>
    <property type="match status" value="1"/>
</dbReference>
<feature type="modified residue" description="N5-methylglutamine" evidence="7">
    <location>
        <position position="239"/>
    </location>
</feature>
<dbReference type="HAMAP" id="MF_00093">
    <property type="entry name" value="Rel_fac_1"/>
    <property type="match status" value="1"/>
</dbReference>
<dbReference type="PANTHER" id="PTHR43804">
    <property type="entry name" value="LD18447P"/>
    <property type="match status" value="1"/>
</dbReference>
<proteinExistence type="inferred from homology"/>
<evidence type="ECO:0000256" key="5">
    <source>
        <dbReference type="ARBA" id="ARBA00022490"/>
    </source>
</evidence>